<keyword evidence="2 4" id="KW-0808">Transferase</keyword>
<dbReference type="InterPro" id="IPR002052">
    <property type="entry name" value="DNA_methylase_N6_adenine_CS"/>
</dbReference>
<dbReference type="InterPro" id="IPR050320">
    <property type="entry name" value="N5-glutamine_MTase"/>
</dbReference>
<dbReference type="PANTHER" id="PTHR18895">
    <property type="entry name" value="HEMK METHYLTRANSFERASE"/>
    <property type="match status" value="1"/>
</dbReference>
<dbReference type="Gene3D" id="1.10.8.10">
    <property type="entry name" value="DNA helicase RuvA subunit, C-terminal domain"/>
    <property type="match status" value="1"/>
</dbReference>
<proteinExistence type="inferred from homology"/>
<dbReference type="Pfam" id="PF13847">
    <property type="entry name" value="Methyltransf_31"/>
    <property type="match status" value="1"/>
</dbReference>
<dbReference type="InterPro" id="IPR040758">
    <property type="entry name" value="PrmC_N"/>
</dbReference>
<feature type="domain" description="Methyltransferase" evidence="5">
    <location>
        <begin position="113"/>
        <end position="192"/>
    </location>
</feature>
<dbReference type="PANTHER" id="PTHR18895:SF74">
    <property type="entry name" value="MTRF1L RELEASE FACTOR GLUTAMINE METHYLTRANSFERASE"/>
    <property type="match status" value="1"/>
</dbReference>
<dbReference type="InterPro" id="IPR004556">
    <property type="entry name" value="HemK-like"/>
</dbReference>
<dbReference type="Proteomes" id="UP000706039">
    <property type="component" value="Unassembled WGS sequence"/>
</dbReference>
<dbReference type="NCBIfam" id="TIGR00536">
    <property type="entry name" value="hemK_fam"/>
    <property type="match status" value="1"/>
</dbReference>
<evidence type="ECO:0000313" key="7">
    <source>
        <dbReference type="EMBL" id="MBY8825367.1"/>
    </source>
</evidence>
<organism evidence="7 8">
    <name type="scientific">Sphingomonas colocasiae</name>
    <dbReference type="NCBI Taxonomy" id="1848973"/>
    <lineage>
        <taxon>Bacteria</taxon>
        <taxon>Pseudomonadati</taxon>
        <taxon>Pseudomonadota</taxon>
        <taxon>Alphaproteobacteria</taxon>
        <taxon>Sphingomonadales</taxon>
        <taxon>Sphingomonadaceae</taxon>
        <taxon>Sphingomonas</taxon>
    </lineage>
</organism>
<dbReference type="InterPro" id="IPR019874">
    <property type="entry name" value="RF_methyltr_PrmC"/>
</dbReference>
<gene>
    <name evidence="4 7" type="primary">prmC</name>
    <name evidence="7" type="ORF">K7G82_23890</name>
</gene>
<protein>
    <recommendedName>
        <fullName evidence="4">Release factor glutamine methyltransferase</fullName>
        <shortName evidence="4">RF MTase</shortName>
        <ecNumber evidence="4">2.1.1.297</ecNumber>
    </recommendedName>
    <alternativeName>
        <fullName evidence="4">N5-glutamine methyltransferase PrmC</fullName>
    </alternativeName>
    <alternativeName>
        <fullName evidence="4">Protein-(glutamine-N5) MTase PrmC</fullName>
    </alternativeName>
    <alternativeName>
        <fullName evidence="4">Protein-glutamine N-methyltransferase PrmC</fullName>
    </alternativeName>
</protein>
<dbReference type="EC" id="2.1.1.297" evidence="4"/>
<dbReference type="PROSITE" id="PS00092">
    <property type="entry name" value="N6_MTASE"/>
    <property type="match status" value="1"/>
</dbReference>
<dbReference type="Gene3D" id="3.40.50.150">
    <property type="entry name" value="Vaccinia Virus protein VP39"/>
    <property type="match status" value="1"/>
</dbReference>
<name>A0ABS7PVI8_9SPHN</name>
<dbReference type="EMBL" id="JAINVV010000012">
    <property type="protein sequence ID" value="MBY8825367.1"/>
    <property type="molecule type" value="Genomic_DNA"/>
</dbReference>
<feature type="binding site" evidence="4">
    <location>
        <begin position="118"/>
        <end position="122"/>
    </location>
    <ligand>
        <name>S-adenosyl-L-methionine</name>
        <dbReference type="ChEBI" id="CHEBI:59789"/>
    </ligand>
</feature>
<dbReference type="InterPro" id="IPR025714">
    <property type="entry name" value="Methyltranfer_dom"/>
</dbReference>
<keyword evidence="3 4" id="KW-0949">S-adenosyl-L-methionine</keyword>
<comment type="function">
    <text evidence="4">Methylates the class 1 translation termination release factors RF1/PrfA and RF2/PrfB on the glutamine residue of the universally conserved GGQ motif.</text>
</comment>
<feature type="domain" description="Release factor glutamine methyltransferase N-terminal" evidence="6">
    <location>
        <begin position="8"/>
        <end position="73"/>
    </location>
</feature>
<accession>A0ABS7PVI8</accession>
<comment type="caution">
    <text evidence="7">The sequence shown here is derived from an EMBL/GenBank/DDBJ whole genome shotgun (WGS) entry which is preliminary data.</text>
</comment>
<feature type="binding site" evidence="4">
    <location>
        <position position="184"/>
    </location>
    <ligand>
        <name>S-adenosyl-L-methionine</name>
        <dbReference type="ChEBI" id="CHEBI:59789"/>
    </ligand>
</feature>
<dbReference type="RefSeq" id="WP_222992478.1">
    <property type="nucleotide sequence ID" value="NZ_JAINVV010000012.1"/>
</dbReference>
<dbReference type="CDD" id="cd02440">
    <property type="entry name" value="AdoMet_MTases"/>
    <property type="match status" value="1"/>
</dbReference>
<sequence>MPETVDAALRAATARLAEASATPRLDAELLMAHILGISRGALLMGRRDTPEPRGFAALVARRVAGEPIAYLTGRRDFWTISLAVGPGVLIPRPDSETLIEAAVDHFASRPPARILDLGTGPGTLLLAALDQWPQANGIGVDASAKALTIARGNAADLGFGARVRFVEGDWAEGIDGPFDLVLCNPPYIGTNEVLAVDVVGHEPAEALFAGIDGLDAYRIVVPQIVRLVAPGGLAALEIGASQREAVSALFAAEGESVTCRRDLAGHDRAILFAR</sequence>
<dbReference type="HAMAP" id="MF_02126">
    <property type="entry name" value="RF_methyltr_PrmC"/>
    <property type="match status" value="1"/>
</dbReference>
<evidence type="ECO:0000313" key="8">
    <source>
        <dbReference type="Proteomes" id="UP000706039"/>
    </source>
</evidence>
<keyword evidence="1 4" id="KW-0489">Methyltransferase</keyword>
<dbReference type="NCBIfam" id="TIGR03534">
    <property type="entry name" value="RF_mod_PrmC"/>
    <property type="match status" value="1"/>
</dbReference>
<feature type="binding site" evidence="4">
    <location>
        <position position="141"/>
    </location>
    <ligand>
        <name>S-adenosyl-L-methionine</name>
        <dbReference type="ChEBI" id="CHEBI:59789"/>
    </ligand>
</feature>
<dbReference type="GO" id="GO:0102559">
    <property type="term" value="F:peptide chain release factor N(5)-glutamine methyltransferase activity"/>
    <property type="evidence" value="ECO:0007669"/>
    <property type="project" value="UniProtKB-EC"/>
</dbReference>
<comment type="catalytic activity">
    <reaction evidence="4">
        <text>L-glutaminyl-[peptide chain release factor] + S-adenosyl-L-methionine = N(5)-methyl-L-glutaminyl-[peptide chain release factor] + S-adenosyl-L-homocysteine + H(+)</text>
        <dbReference type="Rhea" id="RHEA:42896"/>
        <dbReference type="Rhea" id="RHEA-COMP:10271"/>
        <dbReference type="Rhea" id="RHEA-COMP:10272"/>
        <dbReference type="ChEBI" id="CHEBI:15378"/>
        <dbReference type="ChEBI" id="CHEBI:30011"/>
        <dbReference type="ChEBI" id="CHEBI:57856"/>
        <dbReference type="ChEBI" id="CHEBI:59789"/>
        <dbReference type="ChEBI" id="CHEBI:61891"/>
        <dbReference type="EC" id="2.1.1.297"/>
    </reaction>
</comment>
<dbReference type="SUPFAM" id="SSF53335">
    <property type="entry name" value="S-adenosyl-L-methionine-dependent methyltransferases"/>
    <property type="match status" value="1"/>
</dbReference>
<feature type="binding site" evidence="4">
    <location>
        <begin position="184"/>
        <end position="187"/>
    </location>
    <ligand>
        <name>substrate</name>
    </ligand>
</feature>
<dbReference type="Pfam" id="PF17827">
    <property type="entry name" value="PrmC_N"/>
    <property type="match status" value="1"/>
</dbReference>
<evidence type="ECO:0000259" key="5">
    <source>
        <dbReference type="Pfam" id="PF13847"/>
    </source>
</evidence>
<feature type="binding site" evidence="4">
    <location>
        <position position="170"/>
    </location>
    <ligand>
        <name>S-adenosyl-L-methionine</name>
        <dbReference type="ChEBI" id="CHEBI:59789"/>
    </ligand>
</feature>
<dbReference type="GO" id="GO:0032259">
    <property type="term" value="P:methylation"/>
    <property type="evidence" value="ECO:0007669"/>
    <property type="project" value="UniProtKB-KW"/>
</dbReference>
<evidence type="ECO:0000256" key="1">
    <source>
        <dbReference type="ARBA" id="ARBA00022603"/>
    </source>
</evidence>
<evidence type="ECO:0000256" key="2">
    <source>
        <dbReference type="ARBA" id="ARBA00022679"/>
    </source>
</evidence>
<evidence type="ECO:0000256" key="4">
    <source>
        <dbReference type="HAMAP-Rule" id="MF_02126"/>
    </source>
</evidence>
<comment type="similarity">
    <text evidence="4">Belongs to the protein N5-glutamine methyltransferase family. PrmC subfamily.</text>
</comment>
<evidence type="ECO:0000259" key="6">
    <source>
        <dbReference type="Pfam" id="PF17827"/>
    </source>
</evidence>
<reference evidence="7 8" key="1">
    <citation type="submission" date="2021-08" db="EMBL/GenBank/DDBJ databases">
        <authorList>
            <person name="Tuo L."/>
        </authorList>
    </citation>
    <scope>NUCLEOTIDE SEQUENCE [LARGE SCALE GENOMIC DNA]</scope>
    <source>
        <strain evidence="7 8">JCM 31229</strain>
    </source>
</reference>
<dbReference type="InterPro" id="IPR029063">
    <property type="entry name" value="SAM-dependent_MTases_sf"/>
</dbReference>
<keyword evidence="8" id="KW-1185">Reference proteome</keyword>
<evidence type="ECO:0000256" key="3">
    <source>
        <dbReference type="ARBA" id="ARBA00022691"/>
    </source>
</evidence>